<evidence type="ECO:0000256" key="4">
    <source>
        <dbReference type="ARBA" id="ARBA00022741"/>
    </source>
</evidence>
<comment type="subcellular location">
    <subcellularLocation>
        <location evidence="1">Membrane</location>
        <topology evidence="1">Multi-pass membrane protein</topology>
    </subcellularLocation>
</comment>
<keyword evidence="3" id="KW-0479">Metal-binding</keyword>
<dbReference type="GO" id="GO:0019829">
    <property type="term" value="F:ATPase-coupled monoatomic cation transmembrane transporter activity"/>
    <property type="evidence" value="ECO:0007669"/>
    <property type="project" value="TreeGrafter"/>
</dbReference>
<dbReference type="Proteomes" id="UP000016927">
    <property type="component" value="Unassembled WGS sequence"/>
</dbReference>
<dbReference type="VEuPathDB" id="MicrosporidiaDB:NBO_73g0001"/>
<dbReference type="InterPro" id="IPR006544">
    <property type="entry name" value="P-type_TPase_V"/>
</dbReference>
<evidence type="ECO:0000256" key="6">
    <source>
        <dbReference type="ARBA" id="ARBA00022842"/>
    </source>
</evidence>
<dbReference type="InterPro" id="IPR023298">
    <property type="entry name" value="ATPase_P-typ_TM_dom_sf"/>
</dbReference>
<organism evidence="9 10">
    <name type="scientific">Nosema bombycis (strain CQ1 / CVCC 102059)</name>
    <name type="common">Microsporidian parasite</name>
    <name type="synonym">Pebrine of silkworm</name>
    <dbReference type="NCBI Taxonomy" id="578461"/>
    <lineage>
        <taxon>Eukaryota</taxon>
        <taxon>Fungi</taxon>
        <taxon>Fungi incertae sedis</taxon>
        <taxon>Microsporidia</taxon>
        <taxon>Nosematidae</taxon>
        <taxon>Nosema</taxon>
    </lineage>
</organism>
<keyword evidence="4" id="KW-0547">Nucleotide-binding</keyword>
<keyword evidence="8" id="KW-0472">Membrane</keyword>
<keyword evidence="7" id="KW-1278">Translocase</keyword>
<evidence type="ECO:0000256" key="5">
    <source>
        <dbReference type="ARBA" id="ARBA00022840"/>
    </source>
</evidence>
<keyword evidence="6" id="KW-0460">Magnesium</keyword>
<keyword evidence="2" id="KW-0597">Phosphoprotein</keyword>
<evidence type="ECO:0000256" key="3">
    <source>
        <dbReference type="ARBA" id="ARBA00022723"/>
    </source>
</evidence>
<reference evidence="9 10" key="1">
    <citation type="journal article" date="2013" name="BMC Genomics">
        <title>Comparative genomics of parasitic silkworm microsporidia reveal an association between genome expansion and host adaptation.</title>
        <authorList>
            <person name="Pan G."/>
            <person name="Xu J."/>
            <person name="Li T."/>
            <person name="Xia Q."/>
            <person name="Liu S.L."/>
            <person name="Zhang G."/>
            <person name="Li S."/>
            <person name="Li C."/>
            <person name="Liu H."/>
            <person name="Yang L."/>
            <person name="Liu T."/>
            <person name="Zhang X."/>
            <person name="Wu Z."/>
            <person name="Fan W."/>
            <person name="Dang X."/>
            <person name="Xiang H."/>
            <person name="Tao M."/>
            <person name="Li Y."/>
            <person name="Hu J."/>
            <person name="Li Z."/>
            <person name="Lin L."/>
            <person name="Luo J."/>
            <person name="Geng L."/>
            <person name="Wang L."/>
            <person name="Long M."/>
            <person name="Wan Y."/>
            <person name="He N."/>
            <person name="Zhang Z."/>
            <person name="Lu C."/>
            <person name="Keeling P.J."/>
            <person name="Wang J."/>
            <person name="Xiang Z."/>
            <person name="Zhou Z."/>
        </authorList>
    </citation>
    <scope>NUCLEOTIDE SEQUENCE [LARGE SCALE GENOMIC DNA]</scope>
    <source>
        <strain evidence="10">CQ1 / CVCC 102059</strain>
    </source>
</reference>
<dbReference type="PANTHER" id="PTHR45630">
    <property type="entry name" value="CATION-TRANSPORTING ATPASE-RELATED"/>
    <property type="match status" value="1"/>
</dbReference>
<keyword evidence="10" id="KW-1185">Reference proteome</keyword>
<name>R0MH43_NOSB1</name>
<dbReference type="EMBL" id="KB908981">
    <property type="protein sequence ID" value="EOB13435.1"/>
    <property type="molecule type" value="Genomic_DNA"/>
</dbReference>
<dbReference type="GO" id="GO:0016020">
    <property type="term" value="C:membrane"/>
    <property type="evidence" value="ECO:0007669"/>
    <property type="project" value="UniProtKB-SubCell"/>
</dbReference>
<keyword evidence="8" id="KW-0812">Transmembrane</keyword>
<accession>R0MH43</accession>
<evidence type="ECO:0000256" key="2">
    <source>
        <dbReference type="ARBA" id="ARBA00022553"/>
    </source>
</evidence>
<evidence type="ECO:0000313" key="10">
    <source>
        <dbReference type="Proteomes" id="UP000016927"/>
    </source>
</evidence>
<dbReference type="GO" id="GO:0140358">
    <property type="term" value="F:P-type transmembrane transporter activity"/>
    <property type="evidence" value="ECO:0007669"/>
    <property type="project" value="InterPro"/>
</dbReference>
<feature type="transmembrane region" description="Helical" evidence="8">
    <location>
        <begin position="29"/>
        <end position="45"/>
    </location>
</feature>
<feature type="transmembrane region" description="Helical" evidence="8">
    <location>
        <begin position="6"/>
        <end position="22"/>
    </location>
</feature>
<dbReference type="GO" id="GO:0005524">
    <property type="term" value="F:ATP binding"/>
    <property type="evidence" value="ECO:0007669"/>
    <property type="project" value="UniProtKB-KW"/>
</dbReference>
<evidence type="ECO:0000256" key="7">
    <source>
        <dbReference type="ARBA" id="ARBA00022967"/>
    </source>
</evidence>
<sequence length="159" mass="18308">MSLLYLAYISLMFLVTRCLFLSDIQTLHIDIFIIVPFMYLISNFNRSDSLYSSHPTNSILGFSDLIPFFSSTLMQILIISFFCFYGHKSEKITEISKAGTLVFFVSSFQSVFNGIYLSDCTPHRESIFTNKKILIFGLLIFFLNFMLLFLTYSAYGFCG</sequence>
<evidence type="ECO:0000256" key="8">
    <source>
        <dbReference type="SAM" id="Phobius"/>
    </source>
</evidence>
<dbReference type="OrthoDB" id="48943at2759"/>
<proteinExistence type="predicted"/>
<dbReference type="GO" id="GO:0046872">
    <property type="term" value="F:metal ion binding"/>
    <property type="evidence" value="ECO:0007669"/>
    <property type="project" value="UniProtKB-KW"/>
</dbReference>
<keyword evidence="5" id="KW-0067">ATP-binding</keyword>
<dbReference type="PANTHER" id="PTHR45630:SF8">
    <property type="entry name" value="CATION-TRANSPORTING ATPASE"/>
    <property type="match status" value="1"/>
</dbReference>
<feature type="transmembrane region" description="Helical" evidence="8">
    <location>
        <begin position="133"/>
        <end position="155"/>
    </location>
</feature>
<evidence type="ECO:0000256" key="1">
    <source>
        <dbReference type="ARBA" id="ARBA00004141"/>
    </source>
</evidence>
<dbReference type="HOGENOM" id="CLU_1661290_0_0_1"/>
<feature type="transmembrane region" description="Helical" evidence="8">
    <location>
        <begin position="65"/>
        <end position="86"/>
    </location>
</feature>
<dbReference type="AlphaFoldDB" id="R0MH43"/>
<protein>
    <submittedName>
        <fullName evidence="9">Cation-transporting ATPase</fullName>
    </submittedName>
</protein>
<dbReference type="SUPFAM" id="SSF81665">
    <property type="entry name" value="Calcium ATPase, transmembrane domain M"/>
    <property type="match status" value="1"/>
</dbReference>
<gene>
    <name evidence="9" type="ORF">NBO_73g0001</name>
</gene>
<keyword evidence="8" id="KW-1133">Transmembrane helix</keyword>
<evidence type="ECO:0000313" key="9">
    <source>
        <dbReference type="EMBL" id="EOB13435.1"/>
    </source>
</evidence>